<proteinExistence type="predicted"/>
<gene>
    <name evidence="2" type="ORF">Tci_924154</name>
</gene>
<evidence type="ECO:0000313" key="2">
    <source>
        <dbReference type="EMBL" id="GFD52185.1"/>
    </source>
</evidence>
<sequence>QTLATKEASTGPSTQPQDDTSANVVRETPSLADAETGDDTDKVISEGNTEILNIGEEQGEDVDNQGCLEE</sequence>
<feature type="region of interest" description="Disordered" evidence="1">
    <location>
        <begin position="1"/>
        <end position="44"/>
    </location>
</feature>
<name>A0A699WX53_TANCI</name>
<feature type="compositionally biased region" description="Polar residues" evidence="1">
    <location>
        <begin position="1"/>
        <end position="23"/>
    </location>
</feature>
<feature type="non-terminal residue" evidence="2">
    <location>
        <position position="1"/>
    </location>
</feature>
<evidence type="ECO:0000256" key="1">
    <source>
        <dbReference type="SAM" id="MobiDB-lite"/>
    </source>
</evidence>
<dbReference type="AlphaFoldDB" id="A0A699WX53"/>
<dbReference type="EMBL" id="BKCJ011779061">
    <property type="protein sequence ID" value="GFD52185.1"/>
    <property type="molecule type" value="Genomic_DNA"/>
</dbReference>
<organism evidence="2">
    <name type="scientific">Tanacetum cinerariifolium</name>
    <name type="common">Dalmatian daisy</name>
    <name type="synonym">Chrysanthemum cinerariifolium</name>
    <dbReference type="NCBI Taxonomy" id="118510"/>
    <lineage>
        <taxon>Eukaryota</taxon>
        <taxon>Viridiplantae</taxon>
        <taxon>Streptophyta</taxon>
        <taxon>Embryophyta</taxon>
        <taxon>Tracheophyta</taxon>
        <taxon>Spermatophyta</taxon>
        <taxon>Magnoliopsida</taxon>
        <taxon>eudicotyledons</taxon>
        <taxon>Gunneridae</taxon>
        <taxon>Pentapetalae</taxon>
        <taxon>asterids</taxon>
        <taxon>campanulids</taxon>
        <taxon>Asterales</taxon>
        <taxon>Asteraceae</taxon>
        <taxon>Asteroideae</taxon>
        <taxon>Anthemideae</taxon>
        <taxon>Anthemidinae</taxon>
        <taxon>Tanacetum</taxon>
    </lineage>
</organism>
<accession>A0A699WX53</accession>
<comment type="caution">
    <text evidence="2">The sequence shown here is derived from an EMBL/GenBank/DDBJ whole genome shotgun (WGS) entry which is preliminary data.</text>
</comment>
<reference evidence="2" key="1">
    <citation type="journal article" date="2019" name="Sci. Rep.">
        <title>Draft genome of Tanacetum cinerariifolium, the natural source of mosquito coil.</title>
        <authorList>
            <person name="Yamashiro T."/>
            <person name="Shiraishi A."/>
            <person name="Satake H."/>
            <person name="Nakayama K."/>
        </authorList>
    </citation>
    <scope>NUCLEOTIDE SEQUENCE</scope>
</reference>
<protein>
    <submittedName>
        <fullName evidence="2">Uncharacterized protein</fullName>
    </submittedName>
</protein>